<evidence type="ECO:0000256" key="2">
    <source>
        <dbReference type="ARBA" id="ARBA00005102"/>
    </source>
</evidence>
<evidence type="ECO:0000313" key="15">
    <source>
        <dbReference type="Proteomes" id="UP001067235"/>
    </source>
</evidence>
<organism evidence="14 15">
    <name type="scientific">Gordonia rubripertincta</name>
    <name type="common">Rhodococcus corallinus</name>
    <dbReference type="NCBI Taxonomy" id="36822"/>
    <lineage>
        <taxon>Bacteria</taxon>
        <taxon>Bacillati</taxon>
        <taxon>Actinomycetota</taxon>
        <taxon>Actinomycetes</taxon>
        <taxon>Mycobacteriales</taxon>
        <taxon>Gordoniaceae</taxon>
        <taxon>Gordonia</taxon>
    </lineage>
</organism>
<dbReference type="PANTHER" id="PTHR48083:SF20">
    <property type="entry name" value="LONG-CHAIN SPECIFIC ACYL-COA DEHYDROGENASE, MITOCHONDRIAL"/>
    <property type="match status" value="1"/>
</dbReference>
<dbReference type="PROSITE" id="PS00073">
    <property type="entry name" value="ACYL_COA_DH_2"/>
    <property type="match status" value="1"/>
</dbReference>
<name>A0ABT4N0F7_GORRU</name>
<evidence type="ECO:0000256" key="3">
    <source>
        <dbReference type="ARBA" id="ARBA00009347"/>
    </source>
</evidence>
<feature type="domain" description="Acyl-CoA oxidase/dehydrogenase middle" evidence="12">
    <location>
        <begin position="123"/>
        <end position="217"/>
    </location>
</feature>
<comment type="pathway">
    <text evidence="2">Siderophore biosynthesis; mycobactin biosynthesis.</text>
</comment>
<dbReference type="InterPro" id="IPR037069">
    <property type="entry name" value="AcylCoA_DH/ox_N_sf"/>
</dbReference>
<dbReference type="SUPFAM" id="SSF47203">
    <property type="entry name" value="Acyl-CoA dehydrogenase C-terminal domain-like"/>
    <property type="match status" value="1"/>
</dbReference>
<dbReference type="Proteomes" id="UP001067235">
    <property type="component" value="Unassembled WGS sequence"/>
</dbReference>
<feature type="domain" description="Acyl-CoA dehydrogenase/oxidase N-terminal" evidence="13">
    <location>
        <begin position="8"/>
        <end position="119"/>
    </location>
</feature>
<reference evidence="14" key="1">
    <citation type="submission" date="2022-12" db="EMBL/GenBank/DDBJ databases">
        <authorList>
            <person name="Krivoruchko A.V."/>
            <person name="Elkin A."/>
        </authorList>
    </citation>
    <scope>NUCLEOTIDE SEQUENCE</scope>
    <source>
        <strain evidence="14">IEGM 1388</strain>
    </source>
</reference>
<dbReference type="Gene3D" id="2.40.110.10">
    <property type="entry name" value="Butyryl-CoA Dehydrogenase, subunit A, domain 2"/>
    <property type="match status" value="1"/>
</dbReference>
<evidence type="ECO:0000256" key="9">
    <source>
        <dbReference type="ARBA" id="ARBA00042660"/>
    </source>
</evidence>
<keyword evidence="5 10" id="KW-0274">FAD</keyword>
<dbReference type="EMBL" id="JAPWIE010000004">
    <property type="protein sequence ID" value="MCZ4551437.1"/>
    <property type="molecule type" value="Genomic_DNA"/>
</dbReference>
<dbReference type="Gene3D" id="1.20.140.10">
    <property type="entry name" value="Butyryl-CoA Dehydrogenase, subunit A, domain 3"/>
    <property type="match status" value="1"/>
</dbReference>
<comment type="caution">
    <text evidence="14">The sequence shown here is derived from an EMBL/GenBank/DDBJ whole genome shotgun (WGS) entry which is preliminary data.</text>
</comment>
<dbReference type="InterPro" id="IPR046373">
    <property type="entry name" value="Acyl-CoA_Oxase/DH_mid-dom_sf"/>
</dbReference>
<dbReference type="InterPro" id="IPR009075">
    <property type="entry name" value="AcylCo_DH/oxidase_C"/>
</dbReference>
<gene>
    <name evidence="14" type="ORF">O4213_15705</name>
</gene>
<evidence type="ECO:0000259" key="11">
    <source>
        <dbReference type="Pfam" id="PF00441"/>
    </source>
</evidence>
<evidence type="ECO:0000256" key="10">
    <source>
        <dbReference type="RuleBase" id="RU362125"/>
    </source>
</evidence>
<comment type="similarity">
    <text evidence="3 10">Belongs to the acyl-CoA dehydrogenase family.</text>
</comment>
<sequence length="379" mass="41794">MKRRLFEADHDAFRESFRRFLDSKAVPFVEEWESAGVTPRDFWKQAGALGFLGFEAPAEFGGVGIRDFRYNAVIQEEVAASGIATDGFALHNDILAPYLIEYADDEQRARWLPGFVSGDMVTAIAMTEPGTGSDLAAITTSAEFDGDYVIVDGSKTFITNGSSADLVLVLARTGERDGRGMTLVAIERGTPGLVQRAPLKKAGRRGQDTAEIVIERCRVPRANIVGEEGGAFDLVKRNLARERLSIAVYAVASARAGLHLALEHTRARKTFRQPIASHQTVLHGLADMHTDIEIAQSHVDACIVALGDDELTAHDAAGIKYWATDLEGRVLDRSLQYFGGYGYMDEYPISRRWRDARVQRIYGGANEIMRDIVGRQLTR</sequence>
<comment type="cofactor">
    <cofactor evidence="1 10">
        <name>FAD</name>
        <dbReference type="ChEBI" id="CHEBI:57692"/>
    </cofactor>
</comment>
<dbReference type="InterPro" id="IPR050741">
    <property type="entry name" value="Acyl-CoA_dehydrogenase"/>
</dbReference>
<evidence type="ECO:0000256" key="7">
    <source>
        <dbReference type="ARBA" id="ARBA00037085"/>
    </source>
</evidence>
<evidence type="ECO:0000259" key="12">
    <source>
        <dbReference type="Pfam" id="PF02770"/>
    </source>
</evidence>
<dbReference type="InterPro" id="IPR013786">
    <property type="entry name" value="AcylCoA_DH/ox_N"/>
</dbReference>
<evidence type="ECO:0000256" key="6">
    <source>
        <dbReference type="ARBA" id="ARBA00023002"/>
    </source>
</evidence>
<evidence type="ECO:0000256" key="4">
    <source>
        <dbReference type="ARBA" id="ARBA00022630"/>
    </source>
</evidence>
<keyword evidence="4 10" id="KW-0285">Flavoprotein</keyword>
<dbReference type="PANTHER" id="PTHR48083">
    <property type="entry name" value="MEDIUM-CHAIN SPECIFIC ACYL-COA DEHYDROGENASE, MITOCHONDRIAL-RELATED"/>
    <property type="match status" value="1"/>
</dbReference>
<dbReference type="Gene3D" id="1.10.540.10">
    <property type="entry name" value="Acyl-CoA dehydrogenase/oxidase, N-terminal domain"/>
    <property type="match status" value="1"/>
</dbReference>
<evidence type="ECO:0000259" key="13">
    <source>
        <dbReference type="Pfam" id="PF02771"/>
    </source>
</evidence>
<evidence type="ECO:0000256" key="5">
    <source>
        <dbReference type="ARBA" id="ARBA00022827"/>
    </source>
</evidence>
<dbReference type="RefSeq" id="WP_301572268.1">
    <property type="nucleotide sequence ID" value="NZ_JAPWIE010000004.1"/>
</dbReference>
<dbReference type="InterPro" id="IPR036250">
    <property type="entry name" value="AcylCo_DH-like_C"/>
</dbReference>
<keyword evidence="6 10" id="KW-0560">Oxidoreductase</keyword>
<evidence type="ECO:0000313" key="14">
    <source>
        <dbReference type="EMBL" id="MCZ4551437.1"/>
    </source>
</evidence>
<evidence type="ECO:0000256" key="8">
    <source>
        <dbReference type="ARBA" id="ARBA00040394"/>
    </source>
</evidence>
<keyword evidence="15" id="KW-1185">Reference proteome</keyword>
<dbReference type="InterPro" id="IPR006089">
    <property type="entry name" value="Acyl-CoA_DH_CS"/>
</dbReference>
<protein>
    <recommendedName>
        <fullName evidence="8">Acyl-[acyl-carrier-protein] dehydrogenase MbtN</fullName>
    </recommendedName>
    <alternativeName>
        <fullName evidence="9">Mycobactin synthase protein N</fullName>
    </alternativeName>
</protein>
<accession>A0ABT4N0F7</accession>
<comment type="function">
    <text evidence="7">Catalyzes the dehydrogenation at the alpha-beta position of ACP-bound acyl chains. This results in the introduction of a double bond in the lipidic chain, which is further transferred to the epsilon-amino group of lysine residue in the mycobactin core by MbtK.</text>
</comment>
<dbReference type="SUPFAM" id="SSF56645">
    <property type="entry name" value="Acyl-CoA dehydrogenase NM domain-like"/>
    <property type="match status" value="1"/>
</dbReference>
<dbReference type="Pfam" id="PF00441">
    <property type="entry name" value="Acyl-CoA_dh_1"/>
    <property type="match status" value="1"/>
</dbReference>
<evidence type="ECO:0000256" key="1">
    <source>
        <dbReference type="ARBA" id="ARBA00001974"/>
    </source>
</evidence>
<dbReference type="InterPro" id="IPR006091">
    <property type="entry name" value="Acyl-CoA_Oxase/DH_mid-dom"/>
</dbReference>
<dbReference type="Pfam" id="PF02771">
    <property type="entry name" value="Acyl-CoA_dh_N"/>
    <property type="match status" value="1"/>
</dbReference>
<dbReference type="Pfam" id="PF02770">
    <property type="entry name" value="Acyl-CoA_dh_M"/>
    <property type="match status" value="1"/>
</dbReference>
<feature type="domain" description="Acyl-CoA dehydrogenase/oxidase C-terminal" evidence="11">
    <location>
        <begin position="232"/>
        <end position="377"/>
    </location>
</feature>
<dbReference type="InterPro" id="IPR009100">
    <property type="entry name" value="AcylCoA_DH/oxidase_NM_dom_sf"/>
</dbReference>
<proteinExistence type="inferred from homology"/>